<organism evidence="2 3">
    <name type="scientific">Candidatus Dormiibacter inghamiae</name>
    <dbReference type="NCBI Taxonomy" id="3127013"/>
    <lineage>
        <taxon>Bacteria</taxon>
        <taxon>Bacillati</taxon>
        <taxon>Candidatus Dormiibacterota</taxon>
        <taxon>Candidatus Dormibacteria</taxon>
        <taxon>Candidatus Dormibacterales</taxon>
        <taxon>Candidatus Dormibacteraceae</taxon>
        <taxon>Candidatus Dormiibacter</taxon>
    </lineage>
</organism>
<dbReference type="GO" id="GO:0006508">
    <property type="term" value="P:proteolysis"/>
    <property type="evidence" value="ECO:0007669"/>
    <property type="project" value="InterPro"/>
</dbReference>
<dbReference type="RefSeq" id="WP_338180250.1">
    <property type="nucleotide sequence ID" value="NZ_JAEKNQ010000040.1"/>
</dbReference>
<dbReference type="EMBL" id="JAEKNQ010000040">
    <property type="protein sequence ID" value="MBJ7603742.1"/>
    <property type="molecule type" value="Genomic_DNA"/>
</dbReference>
<gene>
    <name evidence="2" type="ORF">JF888_11205</name>
</gene>
<protein>
    <submittedName>
        <fullName evidence="2">Esterase family protein</fullName>
    </submittedName>
</protein>
<proteinExistence type="predicted"/>
<comment type="caution">
    <text evidence="2">The sequence shown here is derived from an EMBL/GenBank/DDBJ whole genome shotgun (WGS) entry which is preliminary data.</text>
</comment>
<accession>A0A934NHN0</accession>
<dbReference type="AlphaFoldDB" id="A0A934NHN0"/>
<evidence type="ECO:0000313" key="2">
    <source>
        <dbReference type="EMBL" id="MBJ7603742.1"/>
    </source>
</evidence>
<dbReference type="Proteomes" id="UP000620075">
    <property type="component" value="Unassembled WGS sequence"/>
</dbReference>
<dbReference type="Pfam" id="PF00326">
    <property type="entry name" value="Peptidase_S9"/>
    <property type="match status" value="1"/>
</dbReference>
<dbReference type="SUPFAM" id="SSF53474">
    <property type="entry name" value="alpha/beta-Hydrolases"/>
    <property type="match status" value="1"/>
</dbReference>
<dbReference type="GO" id="GO:0008236">
    <property type="term" value="F:serine-type peptidase activity"/>
    <property type="evidence" value="ECO:0007669"/>
    <property type="project" value="InterPro"/>
</dbReference>
<dbReference type="Gene3D" id="3.40.50.1820">
    <property type="entry name" value="alpha/beta hydrolase"/>
    <property type="match status" value="1"/>
</dbReference>
<sequence length="231" mass="26569">MERDYRRTWSPALGRDMEILRFGTQGRPLVAFPTSQGRFYQWEDFGLVESVAARIDSGELNLWCVDTVDSESWYAPTRPPAQRVARHLEYERYLVQELFKEIGQRPVCAGPSFGAFHAALLTLRHPDRVLGFISLSGVYDPSRWLDGYSDESTYLTNPLAFVPNLTDERYLAPLRDLPCKVIVTGQTDPNVRDSLALADALRQRGVGVKLDLWPGWAHDWQYWKEMLRLYA</sequence>
<evidence type="ECO:0000259" key="1">
    <source>
        <dbReference type="Pfam" id="PF00326"/>
    </source>
</evidence>
<dbReference type="InterPro" id="IPR029058">
    <property type="entry name" value="AB_hydrolase_fold"/>
</dbReference>
<name>A0A934NHN0_9BACT</name>
<feature type="domain" description="Peptidase S9 prolyl oligopeptidase catalytic" evidence="1">
    <location>
        <begin position="103"/>
        <end position="219"/>
    </location>
</feature>
<reference evidence="2 3" key="1">
    <citation type="submission" date="2020-10" db="EMBL/GenBank/DDBJ databases">
        <title>Ca. Dormibacterota MAGs.</title>
        <authorList>
            <person name="Montgomery K."/>
        </authorList>
    </citation>
    <scope>NUCLEOTIDE SEQUENCE [LARGE SCALE GENOMIC DNA]</scope>
    <source>
        <strain evidence="2">SC8811_S16_3</strain>
    </source>
</reference>
<evidence type="ECO:0000313" key="3">
    <source>
        <dbReference type="Proteomes" id="UP000620075"/>
    </source>
</evidence>
<dbReference type="InterPro" id="IPR001375">
    <property type="entry name" value="Peptidase_S9_cat"/>
</dbReference>